<proteinExistence type="predicted"/>
<name>A0A6M8BLG1_9CYAN</name>
<dbReference type="RefSeq" id="WP_172356570.1">
    <property type="nucleotide sequence ID" value="NZ_CP053661.1"/>
</dbReference>
<keyword evidence="4" id="KW-1185">Reference proteome</keyword>
<protein>
    <recommendedName>
        <fullName evidence="2">Alanine dehydrogenase/pyridine nucleotide transhydrogenase N-terminal domain-containing protein</fullName>
    </recommendedName>
</protein>
<dbReference type="GO" id="GO:0016491">
    <property type="term" value="F:oxidoreductase activity"/>
    <property type="evidence" value="ECO:0007669"/>
    <property type="project" value="UniProtKB-KW"/>
</dbReference>
<reference evidence="3 4" key="1">
    <citation type="submission" date="2020-05" db="EMBL/GenBank/DDBJ databases">
        <title>Complete genome sequence of of a novel Thermoleptolyngbya strain isolated from hot springs of Ganzi, Sichuan China.</title>
        <authorList>
            <person name="Tang J."/>
            <person name="Daroch M."/>
            <person name="Li L."/>
            <person name="Waleron K."/>
            <person name="Waleron M."/>
            <person name="Waleron M."/>
        </authorList>
    </citation>
    <scope>NUCLEOTIDE SEQUENCE [LARGE SCALE GENOMIC DNA]</scope>
    <source>
        <strain evidence="3 4">PKUAC-SCTA183</strain>
    </source>
</reference>
<dbReference type="EMBL" id="CP053661">
    <property type="protein sequence ID" value="QKD83125.1"/>
    <property type="molecule type" value="Genomic_DNA"/>
</dbReference>
<dbReference type="PANTHER" id="PTHR11133:SF22">
    <property type="entry name" value="ALPHA-AMINOADIPIC SEMIALDEHYDE SYNTHASE, MITOCHONDRIAL"/>
    <property type="match status" value="1"/>
</dbReference>
<feature type="domain" description="Alanine dehydrogenase/pyridine nucleotide transhydrogenase N-terminal" evidence="2">
    <location>
        <begin position="10"/>
        <end position="138"/>
    </location>
</feature>
<dbReference type="KEGG" id="theu:HPC62_13810"/>
<evidence type="ECO:0000259" key="2">
    <source>
        <dbReference type="SMART" id="SM01003"/>
    </source>
</evidence>
<accession>A0A6M8BLG1</accession>
<evidence type="ECO:0000313" key="4">
    <source>
        <dbReference type="Proteomes" id="UP000505210"/>
    </source>
</evidence>
<dbReference type="Gene3D" id="3.40.50.720">
    <property type="entry name" value="NAD(P)-binding Rossmann-like Domain"/>
    <property type="match status" value="2"/>
</dbReference>
<evidence type="ECO:0000256" key="1">
    <source>
        <dbReference type="ARBA" id="ARBA00023002"/>
    </source>
</evidence>
<evidence type="ECO:0000313" key="3">
    <source>
        <dbReference type="EMBL" id="QKD83125.1"/>
    </source>
</evidence>
<dbReference type="AlphaFoldDB" id="A0A6M8BLG1"/>
<dbReference type="SMART" id="SM01003">
    <property type="entry name" value="AlaDh_PNT_N"/>
    <property type="match status" value="1"/>
</dbReference>
<keyword evidence="1" id="KW-0560">Oxidoreductase</keyword>
<sequence>MTNLSYVTIGIRRENEARKFEARVPLVPSDVQRLKKQLGDRVRFIVQPAQLRTFSDAEFAAAGAVIQEDLSEAEIICCVKELYPEQLLDGKTYLVFAHVIKGQPENMPLLRQLLDRRMTLIDYECITDEEGRRTVFFGRSAGQTGMFETLRAFGQRCVALGKSCVFAELKPVYEYANLAEATAHLRTLGDRLQQDPALLGVTDYPLVVAIAGLGNVGQGAMEILQLLSPQIVSAEALPALFASGRTGLFQCPLRKPDTLRNGDGLFHSAEYATFPQRYSSRIPDLLPYLSILLNCVFWAPQYPRILPHDAFQAAWRRGNHRLQVVGDLSCDPPAGSVACTVQSGDLYNPVFGYDPISRAVLEPFPEQGITVMAVDNLSAGLPHDASVAFSEMLRDWIPPLVAAKLRGDNWVATLPPALLQATVTHQGRLMKGFQRLQSDLERYGSMVQPV</sequence>
<gene>
    <name evidence="3" type="ORF">HPC62_13810</name>
</gene>
<dbReference type="Pfam" id="PF05222">
    <property type="entry name" value="AlaDh_PNT_N"/>
    <property type="match status" value="1"/>
</dbReference>
<dbReference type="PANTHER" id="PTHR11133">
    <property type="entry name" value="SACCHAROPINE DEHYDROGENASE"/>
    <property type="match status" value="1"/>
</dbReference>
<dbReference type="SUPFAM" id="SSF52283">
    <property type="entry name" value="Formate/glycerate dehydrogenase catalytic domain-like"/>
    <property type="match status" value="1"/>
</dbReference>
<dbReference type="InterPro" id="IPR051168">
    <property type="entry name" value="AASS"/>
</dbReference>
<organism evidence="3 4">
    <name type="scientific">Thermoleptolyngbya sichuanensis A183</name>
    <dbReference type="NCBI Taxonomy" id="2737172"/>
    <lineage>
        <taxon>Bacteria</taxon>
        <taxon>Bacillati</taxon>
        <taxon>Cyanobacteriota</taxon>
        <taxon>Cyanophyceae</taxon>
        <taxon>Oculatellales</taxon>
        <taxon>Oculatellaceae</taxon>
        <taxon>Thermoleptolyngbya</taxon>
        <taxon>Thermoleptolyngbya sichuanensis</taxon>
    </lineage>
</organism>
<dbReference type="Proteomes" id="UP000505210">
    <property type="component" value="Chromosome"/>
</dbReference>
<dbReference type="InterPro" id="IPR007886">
    <property type="entry name" value="AlaDH/PNT_N"/>
</dbReference>